<reference evidence="3 4" key="1">
    <citation type="submission" date="2019-08" db="EMBL/GenBank/DDBJ databases">
        <title>Draft genome sequences of two oriental melons (Cucumis melo L. var makuwa).</title>
        <authorList>
            <person name="Kwon S.-Y."/>
        </authorList>
    </citation>
    <scope>NUCLEOTIDE SEQUENCE [LARGE SCALE GENOMIC DNA]</scope>
    <source>
        <strain evidence="4">cv. Chang Bougi</strain>
        <strain evidence="3">cv. SW 3</strain>
        <tissue evidence="2">Leaf</tissue>
    </source>
</reference>
<comment type="caution">
    <text evidence="2">The sequence shown here is derived from an EMBL/GenBank/DDBJ whole genome shotgun (WGS) entry which is preliminary data.</text>
</comment>
<organism evidence="2 4">
    <name type="scientific">Cucumis melo var. makuwa</name>
    <name type="common">Oriental melon</name>
    <dbReference type="NCBI Taxonomy" id="1194695"/>
    <lineage>
        <taxon>Eukaryota</taxon>
        <taxon>Viridiplantae</taxon>
        <taxon>Streptophyta</taxon>
        <taxon>Embryophyta</taxon>
        <taxon>Tracheophyta</taxon>
        <taxon>Spermatophyta</taxon>
        <taxon>Magnoliopsida</taxon>
        <taxon>eudicotyledons</taxon>
        <taxon>Gunneridae</taxon>
        <taxon>Pentapetalae</taxon>
        <taxon>rosids</taxon>
        <taxon>fabids</taxon>
        <taxon>Cucurbitales</taxon>
        <taxon>Cucurbitaceae</taxon>
        <taxon>Benincaseae</taxon>
        <taxon>Cucumis</taxon>
    </lineage>
</organism>
<evidence type="ECO:0000313" key="3">
    <source>
        <dbReference type="Proteomes" id="UP000321393"/>
    </source>
</evidence>
<protein>
    <submittedName>
        <fullName evidence="2">Uncharacterized protein</fullName>
    </submittedName>
</protein>
<name>A0A5D3DIL3_CUCMM</name>
<dbReference type="AlphaFoldDB" id="A0A5D3DIL3"/>
<proteinExistence type="predicted"/>
<dbReference type="Proteomes" id="UP000321947">
    <property type="component" value="Unassembled WGS sequence"/>
</dbReference>
<dbReference type="EMBL" id="SSTE01017567">
    <property type="protein sequence ID" value="KAA0040302.1"/>
    <property type="molecule type" value="Genomic_DNA"/>
</dbReference>
<evidence type="ECO:0000313" key="4">
    <source>
        <dbReference type="Proteomes" id="UP000321947"/>
    </source>
</evidence>
<gene>
    <name evidence="2" type="ORF">E5676_scaffold142G004700</name>
    <name evidence="1" type="ORF">E6C27_scaffold460G00020</name>
</gene>
<evidence type="ECO:0000313" key="1">
    <source>
        <dbReference type="EMBL" id="KAA0040302.1"/>
    </source>
</evidence>
<dbReference type="Proteomes" id="UP000321393">
    <property type="component" value="Unassembled WGS sequence"/>
</dbReference>
<accession>A0A5D3DIL3</accession>
<evidence type="ECO:0000313" key="2">
    <source>
        <dbReference type="EMBL" id="TYK23402.1"/>
    </source>
</evidence>
<dbReference type="EMBL" id="SSTD01004586">
    <property type="protein sequence ID" value="TYK23402.1"/>
    <property type="molecule type" value="Genomic_DNA"/>
</dbReference>
<sequence length="63" mass="7171">MNFVDFNSVKLERLRCSLGFTRDQLDPTGSQIARVRERASSGVEAEVKAKVSWRMTRSDRGKP</sequence>